<keyword evidence="2" id="KW-0238">DNA-binding</keyword>
<dbReference type="InterPro" id="IPR028082">
    <property type="entry name" value="Peripla_BP_I"/>
</dbReference>
<dbReference type="InterPro" id="IPR010982">
    <property type="entry name" value="Lambda_DNA-bd_dom_sf"/>
</dbReference>
<feature type="domain" description="HTH cro/C1-type" evidence="6">
    <location>
        <begin position="23"/>
        <end position="66"/>
    </location>
</feature>
<evidence type="ECO:0000256" key="3">
    <source>
        <dbReference type="ARBA" id="ARBA00023163"/>
    </source>
</evidence>
<organism evidence="7 8">
    <name type="scientific">Microlunatus kandeliicorticis</name>
    <dbReference type="NCBI Taxonomy" id="1759536"/>
    <lineage>
        <taxon>Bacteria</taxon>
        <taxon>Bacillati</taxon>
        <taxon>Actinomycetota</taxon>
        <taxon>Actinomycetes</taxon>
        <taxon>Propionibacteriales</taxon>
        <taxon>Propionibacteriaceae</taxon>
        <taxon>Microlunatus</taxon>
    </lineage>
</organism>
<feature type="domain" description="HTH lacI-type" evidence="5">
    <location>
        <begin position="22"/>
        <end position="76"/>
    </location>
</feature>
<evidence type="ECO:0000256" key="1">
    <source>
        <dbReference type="ARBA" id="ARBA00023015"/>
    </source>
</evidence>
<dbReference type="Proteomes" id="UP000523079">
    <property type="component" value="Unassembled WGS sequence"/>
</dbReference>
<feature type="region of interest" description="Disordered" evidence="4">
    <location>
        <begin position="1"/>
        <end position="22"/>
    </location>
</feature>
<evidence type="ECO:0000313" key="8">
    <source>
        <dbReference type="Proteomes" id="UP000523079"/>
    </source>
</evidence>
<dbReference type="GO" id="GO:0000976">
    <property type="term" value="F:transcription cis-regulatory region binding"/>
    <property type="evidence" value="ECO:0007669"/>
    <property type="project" value="TreeGrafter"/>
</dbReference>
<dbReference type="AlphaFoldDB" id="A0A7W3ITM6"/>
<dbReference type="InterPro" id="IPR001387">
    <property type="entry name" value="Cro/C1-type_HTH"/>
</dbReference>
<dbReference type="PROSITE" id="PS50943">
    <property type="entry name" value="HTH_CROC1"/>
    <property type="match status" value="1"/>
</dbReference>
<keyword evidence="8" id="KW-1185">Reference proteome</keyword>
<evidence type="ECO:0000256" key="2">
    <source>
        <dbReference type="ARBA" id="ARBA00023125"/>
    </source>
</evidence>
<evidence type="ECO:0000259" key="6">
    <source>
        <dbReference type="PROSITE" id="PS50943"/>
    </source>
</evidence>
<dbReference type="GO" id="GO:0003700">
    <property type="term" value="F:DNA-binding transcription factor activity"/>
    <property type="evidence" value="ECO:0007669"/>
    <property type="project" value="TreeGrafter"/>
</dbReference>
<protein>
    <submittedName>
        <fullName evidence="7">LacI family transcriptional regulator</fullName>
    </submittedName>
</protein>
<proteinExistence type="predicted"/>
<dbReference type="PROSITE" id="PS50932">
    <property type="entry name" value="HTH_LACI_2"/>
    <property type="match status" value="1"/>
</dbReference>
<keyword evidence="3" id="KW-0804">Transcription</keyword>
<dbReference type="PANTHER" id="PTHR30146">
    <property type="entry name" value="LACI-RELATED TRANSCRIPTIONAL REPRESSOR"/>
    <property type="match status" value="1"/>
</dbReference>
<name>A0A7W3ITM6_9ACTN</name>
<dbReference type="InterPro" id="IPR000843">
    <property type="entry name" value="HTH_LacI"/>
</dbReference>
<keyword evidence="1" id="KW-0805">Transcription regulation</keyword>
<dbReference type="SUPFAM" id="SSF47413">
    <property type="entry name" value="lambda repressor-like DNA-binding domains"/>
    <property type="match status" value="1"/>
</dbReference>
<dbReference type="SUPFAM" id="SSF53822">
    <property type="entry name" value="Periplasmic binding protein-like I"/>
    <property type="match status" value="1"/>
</dbReference>
<evidence type="ECO:0000259" key="5">
    <source>
        <dbReference type="PROSITE" id="PS50932"/>
    </source>
</evidence>
<dbReference type="Gene3D" id="1.10.260.40">
    <property type="entry name" value="lambda repressor-like DNA-binding domains"/>
    <property type="match status" value="1"/>
</dbReference>
<dbReference type="SMART" id="SM00354">
    <property type="entry name" value="HTH_LACI"/>
    <property type="match status" value="1"/>
</dbReference>
<accession>A0A7W3ITM6</accession>
<dbReference type="Pfam" id="PF00356">
    <property type="entry name" value="LacI"/>
    <property type="match status" value="1"/>
</dbReference>
<dbReference type="RefSeq" id="WP_182560609.1">
    <property type="nucleotide sequence ID" value="NZ_JACGWT010000004.1"/>
</dbReference>
<comment type="caution">
    <text evidence="7">The sequence shown here is derived from an EMBL/GenBank/DDBJ whole genome shotgun (WGS) entry which is preliminary data.</text>
</comment>
<reference evidence="7 8" key="1">
    <citation type="submission" date="2020-07" db="EMBL/GenBank/DDBJ databases">
        <title>Sequencing the genomes of 1000 actinobacteria strains.</title>
        <authorList>
            <person name="Klenk H.-P."/>
        </authorList>
    </citation>
    <scope>NUCLEOTIDE SEQUENCE [LARGE SCALE GENOMIC DNA]</scope>
    <source>
        <strain evidence="7 8">DSM 100723</strain>
    </source>
</reference>
<dbReference type="InterPro" id="IPR046335">
    <property type="entry name" value="LacI/GalR-like_sensor"/>
</dbReference>
<dbReference type="PANTHER" id="PTHR30146:SF109">
    <property type="entry name" value="HTH-TYPE TRANSCRIPTIONAL REGULATOR GALS"/>
    <property type="match status" value="1"/>
</dbReference>
<dbReference type="Pfam" id="PF13377">
    <property type="entry name" value="Peripla_BP_3"/>
    <property type="match status" value="1"/>
</dbReference>
<sequence length="351" mass="37119">MEGSAHVGGRRGPGTNGRPGAPTLEMVAEAAGVSRATVSRVVNGSPKVRPDVARQVRDAIRALNYVPNRAARSLAGRHTYALALIVPEDTSRFFGDPYFAAITRGITRRLDDSDYILNLLVASADPDHKTLRYLQGGNVDGAFVVSHHSGDTHLAGVADSVPLVLGGRPYLDALRDCYYVDVDNVAGAGVATRHLIDRGRRRIGTVTGPADMPAAADRLTGWRDAMAAAGLDDRARVAGDFTLPGGARAARMLLDRHPELDAIFVANDLMAAGVLSAVLDRGLRVPDDLALVGYDDSPAAIAGEVALTTVRQPSERMGATMADYLLGLLADEPPADRACILQTELVVRDSS</sequence>
<gene>
    <name evidence="7" type="ORF">FHX74_002616</name>
</gene>
<dbReference type="CDD" id="cd01392">
    <property type="entry name" value="HTH_LacI"/>
    <property type="match status" value="1"/>
</dbReference>
<evidence type="ECO:0000256" key="4">
    <source>
        <dbReference type="SAM" id="MobiDB-lite"/>
    </source>
</evidence>
<dbReference type="Gene3D" id="3.40.50.2300">
    <property type="match status" value="2"/>
</dbReference>
<dbReference type="CDD" id="cd06267">
    <property type="entry name" value="PBP1_LacI_sugar_binding-like"/>
    <property type="match status" value="1"/>
</dbReference>
<dbReference type="EMBL" id="JACGWT010000004">
    <property type="protein sequence ID" value="MBA8794988.1"/>
    <property type="molecule type" value="Genomic_DNA"/>
</dbReference>
<evidence type="ECO:0000313" key="7">
    <source>
        <dbReference type="EMBL" id="MBA8794988.1"/>
    </source>
</evidence>